<dbReference type="RefSeq" id="WP_130539573.1">
    <property type="nucleotide sequence ID" value="NZ_CP042431.1"/>
</dbReference>
<dbReference type="Pfam" id="PF10077">
    <property type="entry name" value="DUF2314"/>
    <property type="match status" value="1"/>
</dbReference>
<dbReference type="PROSITE" id="PS50297">
    <property type="entry name" value="ANK_REP_REGION"/>
    <property type="match status" value="1"/>
</dbReference>
<name>A0A4Q7N2Q1_9BACT</name>
<dbReference type="Gene3D" id="1.25.40.20">
    <property type="entry name" value="Ankyrin repeat-containing domain"/>
    <property type="match status" value="1"/>
</dbReference>
<keyword evidence="1" id="KW-0040">ANK repeat</keyword>
<dbReference type="OrthoDB" id="6571369at2"/>
<evidence type="ECO:0000259" key="2">
    <source>
        <dbReference type="Pfam" id="PF10077"/>
    </source>
</evidence>
<dbReference type="InterPro" id="IPR036770">
    <property type="entry name" value="Ankyrin_rpt-contain_sf"/>
</dbReference>
<accession>A0A4Q7N2Q1</accession>
<evidence type="ECO:0000313" key="4">
    <source>
        <dbReference type="Proteomes" id="UP000293874"/>
    </source>
</evidence>
<feature type="domain" description="DUF2314" evidence="2">
    <location>
        <begin position="14"/>
        <end position="148"/>
    </location>
</feature>
<reference evidence="3 4" key="1">
    <citation type="submission" date="2019-02" db="EMBL/GenBank/DDBJ databases">
        <title>Genomic Encyclopedia of Type Strains, Phase IV (KMG-IV): sequencing the most valuable type-strain genomes for metagenomic binning, comparative biology and taxonomic classification.</title>
        <authorList>
            <person name="Goeker M."/>
        </authorList>
    </citation>
    <scope>NUCLEOTIDE SEQUENCE [LARGE SCALE GENOMIC DNA]</scope>
    <source>
        <strain evidence="3 4">DSM 18116</strain>
    </source>
</reference>
<dbReference type="Proteomes" id="UP000293874">
    <property type="component" value="Unassembled WGS sequence"/>
</dbReference>
<protein>
    <submittedName>
        <fullName evidence="3">Uncharacterized protein YegJ (DUF2314 family)</fullName>
    </submittedName>
</protein>
<keyword evidence="4" id="KW-1185">Reference proteome</keyword>
<dbReference type="EMBL" id="SGXA01000001">
    <property type="protein sequence ID" value="RZS75184.1"/>
    <property type="molecule type" value="Genomic_DNA"/>
</dbReference>
<dbReference type="InterPro" id="IPR002110">
    <property type="entry name" value="Ankyrin_rpt"/>
</dbReference>
<gene>
    <name evidence="3" type="ORF">EV199_1046</name>
</gene>
<dbReference type="InterPro" id="IPR018756">
    <property type="entry name" value="DUF2314"/>
</dbReference>
<dbReference type="SUPFAM" id="SSF48403">
    <property type="entry name" value="Ankyrin repeat"/>
    <property type="match status" value="1"/>
</dbReference>
<evidence type="ECO:0000256" key="1">
    <source>
        <dbReference type="PROSITE-ProRule" id="PRU00023"/>
    </source>
</evidence>
<dbReference type="AlphaFoldDB" id="A0A4Q7N2Q1"/>
<sequence>MSDSNIYFAKGDSPEMIEAFQKAQNSFKYFWRELSWEYRRIIPGLDLACVKVAFSQEFPDQEEPVVEHMWINEIYFDGDTISGTLINQPNELTNVNNGDAVSVPLEQISDWLFSIEGNTCGGFTIHAMRSMMEPEEREEHDNAWGLNFGDFNDVLVVKNQKENPENLVEHPMSRNMKEKLVEFLQQNPKEINGQDDAGYTLLHRETIAGNLSSVEVLLQMGADKNAQTTNGKTALDFAKQLKWEHLIPVLEK</sequence>
<feature type="repeat" description="ANK" evidence="1">
    <location>
        <begin position="197"/>
        <end position="229"/>
    </location>
</feature>
<organism evidence="3 4">
    <name type="scientific">Pseudobacter ginsenosidimutans</name>
    <dbReference type="NCBI Taxonomy" id="661488"/>
    <lineage>
        <taxon>Bacteria</taxon>
        <taxon>Pseudomonadati</taxon>
        <taxon>Bacteroidota</taxon>
        <taxon>Chitinophagia</taxon>
        <taxon>Chitinophagales</taxon>
        <taxon>Chitinophagaceae</taxon>
        <taxon>Pseudobacter</taxon>
    </lineage>
</organism>
<evidence type="ECO:0000313" key="3">
    <source>
        <dbReference type="EMBL" id="RZS75184.1"/>
    </source>
</evidence>
<dbReference type="PROSITE" id="PS50088">
    <property type="entry name" value="ANK_REPEAT"/>
    <property type="match status" value="1"/>
</dbReference>
<comment type="caution">
    <text evidence="3">The sequence shown here is derived from an EMBL/GenBank/DDBJ whole genome shotgun (WGS) entry which is preliminary data.</text>
</comment>
<proteinExistence type="predicted"/>